<dbReference type="EMBL" id="BAMD01000077">
    <property type="protein sequence ID" value="GAF05292.1"/>
    <property type="molecule type" value="Genomic_DNA"/>
</dbReference>
<dbReference type="RefSeq" id="WP_027470235.1">
    <property type="nucleotide sequence ID" value="NZ_BAMD01000077.1"/>
</dbReference>
<sequence length="99" mass="11757">MAKYELTNKAVQDLNNIWDYTFETWSEYQADKYYEILLSSCQDIANNPELGKNYTGITSKLYGVKVNRHIIFYRKSLDNTIEITRILHEQMDLKNRIAE</sequence>
<dbReference type="AlphaFoldDB" id="W7YAC4"/>
<evidence type="ECO:0000256" key="1">
    <source>
        <dbReference type="ARBA" id="ARBA00006226"/>
    </source>
</evidence>
<comment type="similarity">
    <text evidence="1 3">Belongs to the RelE toxin family.</text>
</comment>
<reference evidence="4 5" key="1">
    <citation type="journal article" date="2014" name="Genome Announc.">
        <title>Draft Genome Sequence of Cytophaga fermentans JCM 21142T, a Facultative Anaerobe Isolated from Marine Mud.</title>
        <authorList>
            <person name="Starns D."/>
            <person name="Oshima K."/>
            <person name="Suda W."/>
            <person name="Iino T."/>
            <person name="Yuki M."/>
            <person name="Inoue J."/>
            <person name="Kitamura K."/>
            <person name="Iida T."/>
            <person name="Darby A."/>
            <person name="Hattori M."/>
            <person name="Ohkuma M."/>
        </authorList>
    </citation>
    <scope>NUCLEOTIDE SEQUENCE [LARGE SCALE GENOMIC DNA]</scope>
    <source>
        <strain evidence="4 5">JCM 21142</strain>
    </source>
</reference>
<evidence type="ECO:0000256" key="3">
    <source>
        <dbReference type="PIRNR" id="PIRNR029218"/>
    </source>
</evidence>
<dbReference type="Gene3D" id="3.30.2310.20">
    <property type="entry name" value="RelE-like"/>
    <property type="match status" value="1"/>
</dbReference>
<dbReference type="PANTHER" id="PTHR33755:SF9">
    <property type="entry name" value="TOXIN PARE1"/>
    <property type="match status" value="1"/>
</dbReference>
<dbReference type="eggNOG" id="COG3668">
    <property type="taxonomic scope" value="Bacteria"/>
</dbReference>
<dbReference type="PIRSF" id="PIRSF029218">
    <property type="entry name" value="ParE"/>
    <property type="match status" value="1"/>
</dbReference>
<dbReference type="InterPro" id="IPR051803">
    <property type="entry name" value="TA_system_RelE-like_toxin"/>
</dbReference>
<keyword evidence="2" id="KW-1277">Toxin-antitoxin system</keyword>
<keyword evidence="5" id="KW-1185">Reference proteome</keyword>
<evidence type="ECO:0000313" key="5">
    <source>
        <dbReference type="Proteomes" id="UP000019402"/>
    </source>
</evidence>
<dbReference type="Proteomes" id="UP000019402">
    <property type="component" value="Unassembled WGS sequence"/>
</dbReference>
<dbReference type="InterPro" id="IPR035093">
    <property type="entry name" value="RelE/ParE_toxin_dom_sf"/>
</dbReference>
<name>W7YAC4_9BACT</name>
<dbReference type="OrthoDB" id="7173315at2"/>
<proteinExistence type="inferred from homology"/>
<organism evidence="4 5">
    <name type="scientific">Saccharicrinis fermentans DSM 9555 = JCM 21142</name>
    <dbReference type="NCBI Taxonomy" id="869213"/>
    <lineage>
        <taxon>Bacteria</taxon>
        <taxon>Pseudomonadati</taxon>
        <taxon>Bacteroidota</taxon>
        <taxon>Bacteroidia</taxon>
        <taxon>Marinilabiliales</taxon>
        <taxon>Marinilabiliaceae</taxon>
        <taxon>Saccharicrinis</taxon>
    </lineage>
</organism>
<protein>
    <recommendedName>
        <fullName evidence="3">Toxin</fullName>
    </recommendedName>
</protein>
<accession>W7YAC4</accession>
<dbReference type="InterPro" id="IPR007712">
    <property type="entry name" value="RelE/ParE_toxin"/>
</dbReference>
<dbReference type="Pfam" id="PF05016">
    <property type="entry name" value="ParE_toxin"/>
    <property type="match status" value="1"/>
</dbReference>
<dbReference type="PANTHER" id="PTHR33755">
    <property type="entry name" value="TOXIN PARE1-RELATED"/>
    <property type="match status" value="1"/>
</dbReference>
<comment type="caution">
    <text evidence="4">The sequence shown here is derived from an EMBL/GenBank/DDBJ whole genome shotgun (WGS) entry which is preliminary data.</text>
</comment>
<evidence type="ECO:0000256" key="2">
    <source>
        <dbReference type="ARBA" id="ARBA00022649"/>
    </source>
</evidence>
<dbReference type="InterPro" id="IPR028344">
    <property type="entry name" value="ParE1/4"/>
</dbReference>
<gene>
    <name evidence="4" type="ORF">JCM21142_104021</name>
</gene>
<evidence type="ECO:0000313" key="4">
    <source>
        <dbReference type="EMBL" id="GAF05292.1"/>
    </source>
</evidence>
<dbReference type="STRING" id="869213.GCA_000517085_00144"/>